<evidence type="ECO:0000313" key="1">
    <source>
        <dbReference type="EMBL" id="KAB1636598.1"/>
    </source>
</evidence>
<organism evidence="1 2">
    <name type="scientific">Ellagibacter isourolithinifaciens</name>
    <dbReference type="NCBI Taxonomy" id="2137581"/>
    <lineage>
        <taxon>Bacteria</taxon>
        <taxon>Bacillati</taxon>
        <taxon>Actinomycetota</taxon>
        <taxon>Coriobacteriia</taxon>
        <taxon>Eggerthellales</taxon>
        <taxon>Eggerthellaceae</taxon>
        <taxon>Ellagibacter</taxon>
    </lineage>
</organism>
<comment type="caution">
    <text evidence="1">The sequence shown here is derived from an EMBL/GenBank/DDBJ whole genome shotgun (WGS) entry which is preliminary data.</text>
</comment>
<protein>
    <submittedName>
        <fullName evidence="1">Uncharacterized protein</fullName>
    </submittedName>
</protein>
<dbReference type="RefSeq" id="WP_158050321.1">
    <property type="nucleotide sequence ID" value="NZ_WAJR01000033.1"/>
</dbReference>
<keyword evidence="2" id="KW-1185">Reference proteome</keyword>
<name>A0A6N6NLK7_9ACTN</name>
<reference evidence="1 2" key="1">
    <citation type="submission" date="2019-09" db="EMBL/GenBank/DDBJ databases">
        <title>Whole genome shotgun sequencing (WGS) of Ellagibacter isourolithinifaciens DSM 104140(T) and Adlercreutzia muris DSM 29508(T).</title>
        <authorList>
            <person name="Stoll D.A."/>
            <person name="Danylec N."/>
            <person name="Huch M."/>
        </authorList>
    </citation>
    <scope>NUCLEOTIDE SEQUENCE [LARGE SCALE GENOMIC DNA]</scope>
    <source>
        <strain evidence="1 2">DSM 104140</strain>
    </source>
</reference>
<dbReference type="GeneID" id="98658686"/>
<dbReference type="OrthoDB" id="3192651at2"/>
<sequence length="92" mass="10107">MIEIEMSTLVVPIASAVLSAVFAACGVYVAISNRLSVLETKMDGLSAKVEKHNSVVERTFKLETDAATAWKRHDELAERVERLEDMKIGGTQ</sequence>
<gene>
    <name evidence="1" type="ORF">F8C90_09705</name>
</gene>
<evidence type="ECO:0000313" key="2">
    <source>
        <dbReference type="Proteomes" id="UP000468668"/>
    </source>
</evidence>
<proteinExistence type="predicted"/>
<accession>A0A6N6NLK7</accession>
<dbReference type="EMBL" id="WAJR01000033">
    <property type="protein sequence ID" value="KAB1636598.1"/>
    <property type="molecule type" value="Genomic_DNA"/>
</dbReference>
<dbReference type="Proteomes" id="UP000468668">
    <property type="component" value="Unassembled WGS sequence"/>
</dbReference>
<dbReference type="AlphaFoldDB" id="A0A6N6NLK7"/>